<sequence>MPKGGCPKAPQQEELPLSSDMVEKQTGKKDKDKVSLTKTPKLERGDGGKEVRERASKRKLPFTAGANGEQKDSDTDASSPVPVVVLQGWYAPRSTMA</sequence>
<accession>A0A2J8J0E3</accession>
<organism evidence="3 4">
    <name type="scientific">Pan troglodytes</name>
    <name type="common">Chimpanzee</name>
    <dbReference type="NCBI Taxonomy" id="9598"/>
    <lineage>
        <taxon>Eukaryota</taxon>
        <taxon>Metazoa</taxon>
        <taxon>Chordata</taxon>
        <taxon>Craniata</taxon>
        <taxon>Vertebrata</taxon>
        <taxon>Euteleostomi</taxon>
        <taxon>Mammalia</taxon>
        <taxon>Eutheria</taxon>
        <taxon>Euarchontoglires</taxon>
        <taxon>Primates</taxon>
        <taxon>Haplorrhini</taxon>
        <taxon>Catarrhini</taxon>
        <taxon>Hominidae</taxon>
        <taxon>Pan</taxon>
    </lineage>
</organism>
<evidence type="ECO:0000256" key="1">
    <source>
        <dbReference type="SAM" id="MobiDB-lite"/>
    </source>
</evidence>
<evidence type="ECO:0000313" key="3">
    <source>
        <dbReference type="EMBL" id="PNI16234.1"/>
    </source>
</evidence>
<proteinExistence type="predicted"/>
<dbReference type="EMBL" id="NBAG03000544">
    <property type="protein sequence ID" value="PNI16234.1"/>
    <property type="molecule type" value="Genomic_DNA"/>
</dbReference>
<dbReference type="PANTHER" id="PTHR24145:SF3">
    <property type="entry name" value="ANKYRIN REPEAT DOMAIN-CONTAINING PROTEIN 11"/>
    <property type="match status" value="1"/>
</dbReference>
<protein>
    <submittedName>
        <fullName evidence="2">ANKRD11 isoform 11</fullName>
    </submittedName>
    <submittedName>
        <fullName evidence="3">ANKRD11 isoform 13</fullName>
    </submittedName>
</protein>
<reference evidence="3 4" key="1">
    <citation type="submission" date="2017-12" db="EMBL/GenBank/DDBJ databases">
        <title>High-resolution comparative analysis of great ape genomes.</title>
        <authorList>
            <person name="Pollen A."/>
            <person name="Hastie A."/>
            <person name="Hormozdiari F."/>
            <person name="Dougherty M."/>
            <person name="Liu R."/>
            <person name="Chaisson M."/>
            <person name="Hoppe E."/>
            <person name="Hill C."/>
            <person name="Pang A."/>
            <person name="Hillier L."/>
            <person name="Baker C."/>
            <person name="Armstrong J."/>
            <person name="Shendure J."/>
            <person name="Paten B."/>
            <person name="Wilson R."/>
            <person name="Chao H."/>
            <person name="Schneider V."/>
            <person name="Ventura M."/>
            <person name="Kronenberg Z."/>
            <person name="Murali S."/>
            <person name="Gordon D."/>
            <person name="Cantsilieris S."/>
            <person name="Munson K."/>
            <person name="Nelson B."/>
            <person name="Raja A."/>
            <person name="Underwood J."/>
            <person name="Diekhans M."/>
            <person name="Fiddes I."/>
            <person name="Haussler D."/>
            <person name="Eichler E."/>
        </authorList>
    </citation>
    <scope>NUCLEOTIDE SEQUENCE [LARGE SCALE GENOMIC DNA]</scope>
    <source>
        <strain evidence="3">Yerkes chimp pedigree #C0471</strain>
        <tissue evidence="3">Blood</tissue>
    </source>
</reference>
<dbReference type="EMBL" id="NBAG03000544">
    <property type="protein sequence ID" value="PNI16233.1"/>
    <property type="molecule type" value="Genomic_DNA"/>
</dbReference>
<dbReference type="InterPro" id="IPR042636">
    <property type="entry name" value="ANKRD11"/>
</dbReference>
<name>A0A2J8J0E3_PANTR</name>
<evidence type="ECO:0000313" key="4">
    <source>
        <dbReference type="Proteomes" id="UP000236370"/>
    </source>
</evidence>
<dbReference type="PANTHER" id="PTHR24145">
    <property type="entry name" value="ANKYRIN REPEAT DOMAIN-CONTAINING PROTEIN 11"/>
    <property type="match status" value="1"/>
</dbReference>
<feature type="region of interest" description="Disordered" evidence="1">
    <location>
        <begin position="1"/>
        <end position="82"/>
    </location>
</feature>
<evidence type="ECO:0000313" key="2">
    <source>
        <dbReference type="EMBL" id="PNI16233.1"/>
    </source>
</evidence>
<dbReference type="Proteomes" id="UP000236370">
    <property type="component" value="Unassembled WGS sequence"/>
</dbReference>
<feature type="compositionally biased region" description="Basic and acidic residues" evidence="1">
    <location>
        <begin position="21"/>
        <end position="54"/>
    </location>
</feature>
<gene>
    <name evidence="3" type="ORF">CK820_G0051625</name>
</gene>
<comment type="caution">
    <text evidence="3">The sequence shown here is derived from an EMBL/GenBank/DDBJ whole genome shotgun (WGS) entry which is preliminary data.</text>
</comment>
<dbReference type="AlphaFoldDB" id="A0A2J8J0E3"/>